<feature type="transmembrane region" description="Helical" evidence="4">
    <location>
        <begin position="276"/>
        <end position="297"/>
    </location>
</feature>
<reference evidence="6 7" key="1">
    <citation type="submission" date="2020-08" db="EMBL/GenBank/DDBJ databases">
        <title>Genomic Encyclopedia of Type Strains, Phase IV (KMG-IV): sequencing the most valuable type-strain genomes for metagenomic binning, comparative biology and taxonomic classification.</title>
        <authorList>
            <person name="Goeker M."/>
        </authorList>
    </citation>
    <scope>NUCLEOTIDE SEQUENCE [LARGE SCALE GENOMIC DNA]</scope>
    <source>
        <strain evidence="6 7">DSM 25966</strain>
    </source>
</reference>
<gene>
    <name evidence="6" type="ORF">GGR25_003539</name>
</gene>
<dbReference type="GO" id="GO:0022857">
    <property type="term" value="F:transmembrane transporter activity"/>
    <property type="evidence" value="ECO:0007669"/>
    <property type="project" value="InterPro"/>
</dbReference>
<keyword evidence="3 4" id="KW-0472">Membrane</keyword>
<feature type="transmembrane region" description="Helical" evidence="4">
    <location>
        <begin position="246"/>
        <end position="264"/>
    </location>
</feature>
<dbReference type="InterPro" id="IPR036259">
    <property type="entry name" value="MFS_trans_sf"/>
</dbReference>
<feature type="transmembrane region" description="Helical" evidence="4">
    <location>
        <begin position="163"/>
        <end position="183"/>
    </location>
</feature>
<dbReference type="EMBL" id="JACIDS010000004">
    <property type="protein sequence ID" value="MBB3932481.1"/>
    <property type="molecule type" value="Genomic_DNA"/>
</dbReference>
<dbReference type="InterPro" id="IPR020846">
    <property type="entry name" value="MFS_dom"/>
</dbReference>
<accession>A0A840AUK6</accession>
<proteinExistence type="predicted"/>
<evidence type="ECO:0000313" key="7">
    <source>
        <dbReference type="Proteomes" id="UP000553963"/>
    </source>
</evidence>
<dbReference type="PROSITE" id="PS50850">
    <property type="entry name" value="MFS"/>
    <property type="match status" value="1"/>
</dbReference>
<dbReference type="Pfam" id="PF07690">
    <property type="entry name" value="MFS_1"/>
    <property type="match status" value="1"/>
</dbReference>
<dbReference type="RefSeq" id="WP_183400105.1">
    <property type="nucleotide sequence ID" value="NZ_JACIDS010000004.1"/>
</dbReference>
<dbReference type="Gene3D" id="1.20.1250.20">
    <property type="entry name" value="MFS general substrate transporter like domains"/>
    <property type="match status" value="1"/>
</dbReference>
<evidence type="ECO:0000256" key="4">
    <source>
        <dbReference type="SAM" id="Phobius"/>
    </source>
</evidence>
<keyword evidence="7" id="KW-1185">Reference proteome</keyword>
<dbReference type="Proteomes" id="UP000553963">
    <property type="component" value="Unassembled WGS sequence"/>
</dbReference>
<sequence>MSEGRGRLATISALGIVQIFAWGSSYYLPAVLIKPIAASTGWPLAAVTGGFSIALLASGLLSPRVGRIIRVRGGRDVLIGGLVLLSVGLAILAAAPTLPLYFLGWLVMGSGMSATLYDAAFGTLGRYYGYGARSAITTLTLYGGFASTICWPLSAFLLDHGGWRAVCLVYAAVHLVVGVPLIWRFLPPVDRIAAGGDRSGSETDAAQGDVPERLAFWLLAAIVTLGGTLATVVSVHLITILQARDVSLAVAVSLGALIGPSQVGARVFDMAIGKRFPAIATLAFAAFLIAAGVLALASGLPALALALILYGAGNGIWSIARGAVPLALFGPDRFPVMMGKLAMPTLVAQSLAPPASAVLLQHAGAGPLTALVAGAAVVNVILVGLLWRVTASRRGLASHALAPSPPP</sequence>
<dbReference type="AlphaFoldDB" id="A0A840AUK6"/>
<keyword evidence="1 4" id="KW-0812">Transmembrane</keyword>
<dbReference type="InterPro" id="IPR050327">
    <property type="entry name" value="Proton-linked_MCT"/>
</dbReference>
<evidence type="ECO:0000313" key="6">
    <source>
        <dbReference type="EMBL" id="MBB3932481.1"/>
    </source>
</evidence>
<feature type="transmembrane region" description="Helical" evidence="4">
    <location>
        <begin position="214"/>
        <end position="240"/>
    </location>
</feature>
<feature type="transmembrane region" description="Helical" evidence="4">
    <location>
        <begin position="40"/>
        <end position="61"/>
    </location>
</feature>
<evidence type="ECO:0000256" key="3">
    <source>
        <dbReference type="ARBA" id="ARBA00023136"/>
    </source>
</evidence>
<dbReference type="PANTHER" id="PTHR11360">
    <property type="entry name" value="MONOCARBOXYLATE TRANSPORTER"/>
    <property type="match status" value="1"/>
</dbReference>
<protein>
    <recommendedName>
        <fullName evidence="5">Major facilitator superfamily (MFS) profile domain-containing protein</fullName>
    </recommendedName>
</protein>
<evidence type="ECO:0000256" key="2">
    <source>
        <dbReference type="ARBA" id="ARBA00022989"/>
    </source>
</evidence>
<name>A0A840AUK6_9HYPH</name>
<evidence type="ECO:0000256" key="1">
    <source>
        <dbReference type="ARBA" id="ARBA00022692"/>
    </source>
</evidence>
<dbReference type="SUPFAM" id="SSF103473">
    <property type="entry name" value="MFS general substrate transporter"/>
    <property type="match status" value="1"/>
</dbReference>
<feature type="domain" description="Major facilitator superfamily (MFS) profile" evidence="5">
    <location>
        <begin position="1"/>
        <end position="391"/>
    </location>
</feature>
<feature type="transmembrane region" description="Helical" evidence="4">
    <location>
        <begin position="368"/>
        <end position="387"/>
    </location>
</feature>
<feature type="transmembrane region" description="Helical" evidence="4">
    <location>
        <begin position="303"/>
        <end position="329"/>
    </location>
</feature>
<keyword evidence="2 4" id="KW-1133">Transmembrane helix</keyword>
<feature type="transmembrane region" description="Helical" evidence="4">
    <location>
        <begin position="7"/>
        <end position="28"/>
    </location>
</feature>
<comment type="caution">
    <text evidence="6">The sequence shown here is derived from an EMBL/GenBank/DDBJ whole genome shotgun (WGS) entry which is preliminary data.</text>
</comment>
<feature type="transmembrane region" description="Helical" evidence="4">
    <location>
        <begin position="136"/>
        <end position="157"/>
    </location>
</feature>
<evidence type="ECO:0000259" key="5">
    <source>
        <dbReference type="PROSITE" id="PS50850"/>
    </source>
</evidence>
<dbReference type="InterPro" id="IPR011701">
    <property type="entry name" value="MFS"/>
</dbReference>
<organism evidence="6 7">
    <name type="scientific">Kaistia hirudinis</name>
    <dbReference type="NCBI Taxonomy" id="1293440"/>
    <lineage>
        <taxon>Bacteria</taxon>
        <taxon>Pseudomonadati</taxon>
        <taxon>Pseudomonadota</taxon>
        <taxon>Alphaproteobacteria</taxon>
        <taxon>Hyphomicrobiales</taxon>
        <taxon>Kaistiaceae</taxon>
        <taxon>Kaistia</taxon>
    </lineage>
</organism>
<feature type="transmembrane region" description="Helical" evidence="4">
    <location>
        <begin position="73"/>
        <end position="95"/>
    </location>
</feature>
<dbReference type="PANTHER" id="PTHR11360:SF308">
    <property type="entry name" value="BLL3089 PROTEIN"/>
    <property type="match status" value="1"/>
</dbReference>